<gene>
    <name evidence="6" type="ORF">AB0H72_01035</name>
</gene>
<dbReference type="Pfam" id="PF09339">
    <property type="entry name" value="HTH_IclR"/>
    <property type="match status" value="1"/>
</dbReference>
<evidence type="ECO:0000313" key="7">
    <source>
        <dbReference type="Proteomes" id="UP001551658"/>
    </source>
</evidence>
<name>A0ABV3F0N0_9NOCA</name>
<evidence type="ECO:0000256" key="1">
    <source>
        <dbReference type="ARBA" id="ARBA00023015"/>
    </source>
</evidence>
<dbReference type="PANTHER" id="PTHR30136">
    <property type="entry name" value="HELIX-TURN-HELIX TRANSCRIPTIONAL REGULATOR, ICLR FAMILY"/>
    <property type="match status" value="1"/>
</dbReference>
<keyword evidence="7" id="KW-1185">Reference proteome</keyword>
<dbReference type="PROSITE" id="PS51078">
    <property type="entry name" value="ICLR_ED"/>
    <property type="match status" value="1"/>
</dbReference>
<dbReference type="PANTHER" id="PTHR30136:SF24">
    <property type="entry name" value="HTH-TYPE TRANSCRIPTIONAL REPRESSOR ALLR"/>
    <property type="match status" value="1"/>
</dbReference>
<feature type="domain" description="HTH iclR-type" evidence="4">
    <location>
        <begin position="9"/>
        <end position="68"/>
    </location>
</feature>
<dbReference type="SMART" id="SM00346">
    <property type="entry name" value="HTH_ICLR"/>
    <property type="match status" value="1"/>
</dbReference>
<dbReference type="InterPro" id="IPR005471">
    <property type="entry name" value="Tscrpt_reg_IclR_N"/>
</dbReference>
<dbReference type="InterPro" id="IPR036390">
    <property type="entry name" value="WH_DNA-bd_sf"/>
</dbReference>
<evidence type="ECO:0000256" key="3">
    <source>
        <dbReference type="ARBA" id="ARBA00023163"/>
    </source>
</evidence>
<evidence type="ECO:0000256" key="2">
    <source>
        <dbReference type="ARBA" id="ARBA00023125"/>
    </source>
</evidence>
<keyword evidence="3" id="KW-0804">Transcription</keyword>
<keyword evidence="1" id="KW-0805">Transcription regulation</keyword>
<comment type="caution">
    <text evidence="6">The sequence shown here is derived from an EMBL/GenBank/DDBJ whole genome shotgun (WGS) entry which is preliminary data.</text>
</comment>
<keyword evidence="2" id="KW-0238">DNA-binding</keyword>
<dbReference type="Pfam" id="PF01614">
    <property type="entry name" value="IclR_C"/>
    <property type="match status" value="1"/>
</dbReference>
<dbReference type="SUPFAM" id="SSF46785">
    <property type="entry name" value="Winged helix' DNA-binding domain"/>
    <property type="match status" value="1"/>
</dbReference>
<dbReference type="InterPro" id="IPR014757">
    <property type="entry name" value="Tscrpt_reg_IclR_C"/>
</dbReference>
<dbReference type="PROSITE" id="PS51077">
    <property type="entry name" value="HTH_ICLR"/>
    <property type="match status" value="1"/>
</dbReference>
<dbReference type="Gene3D" id="1.10.10.10">
    <property type="entry name" value="Winged helix-like DNA-binding domain superfamily/Winged helix DNA-binding domain"/>
    <property type="match status" value="1"/>
</dbReference>
<sequence>MTAVDDRSQTVMGRVLLLLEPFRECETLTLTELAERAGFPRSSAHRLLSQLVEVGWLRRNGTAYRLGPKLVELGSEARRHDRMYQAAAPTMYQLRKRTGMAVQLTVLDGDDLLFLEVIGGRWAASVLCIRVGQRLPALGTVEGAALLALRDGCESTLRDRVVRGRAGERVRCVALAFEAGRQEVAALSLAGPAGRTPEGAVRDLAAAADVVISRLPTEAALSSRLL</sequence>
<reference evidence="6 7" key="1">
    <citation type="submission" date="2024-06" db="EMBL/GenBank/DDBJ databases">
        <title>The Natural Products Discovery Center: Release of the First 8490 Sequenced Strains for Exploring Actinobacteria Biosynthetic Diversity.</title>
        <authorList>
            <person name="Kalkreuter E."/>
            <person name="Kautsar S.A."/>
            <person name="Yang D."/>
            <person name="Bader C.D."/>
            <person name="Teijaro C.N."/>
            <person name="Fluegel L."/>
            <person name="Davis C.M."/>
            <person name="Simpson J.R."/>
            <person name="Lauterbach L."/>
            <person name="Steele A.D."/>
            <person name="Gui C."/>
            <person name="Meng S."/>
            <person name="Li G."/>
            <person name="Viehrig K."/>
            <person name="Ye F."/>
            <person name="Su P."/>
            <person name="Kiefer A.F."/>
            <person name="Nichols A."/>
            <person name="Cepeda A.J."/>
            <person name="Yan W."/>
            <person name="Fan B."/>
            <person name="Jiang Y."/>
            <person name="Adhikari A."/>
            <person name="Zheng C.-J."/>
            <person name="Schuster L."/>
            <person name="Cowan T.M."/>
            <person name="Smanski M.J."/>
            <person name="Chevrette M.G."/>
            <person name="De Carvalho L.P.S."/>
            <person name="Shen B."/>
        </authorList>
    </citation>
    <scope>NUCLEOTIDE SEQUENCE [LARGE SCALE GENOMIC DNA]</scope>
    <source>
        <strain evidence="6 7">NPDC050671</strain>
    </source>
</reference>
<dbReference type="InterPro" id="IPR050707">
    <property type="entry name" value="HTH_MetabolicPath_Reg"/>
</dbReference>
<accession>A0ABV3F0N0</accession>
<dbReference type="EMBL" id="JBFAIH010000001">
    <property type="protein sequence ID" value="MEV0361259.1"/>
    <property type="molecule type" value="Genomic_DNA"/>
</dbReference>
<evidence type="ECO:0000259" key="5">
    <source>
        <dbReference type="PROSITE" id="PS51078"/>
    </source>
</evidence>
<dbReference type="Gene3D" id="3.30.450.40">
    <property type="match status" value="1"/>
</dbReference>
<evidence type="ECO:0000313" key="6">
    <source>
        <dbReference type="EMBL" id="MEV0361259.1"/>
    </source>
</evidence>
<dbReference type="RefSeq" id="WP_357971909.1">
    <property type="nucleotide sequence ID" value="NZ_JBFAIH010000001.1"/>
</dbReference>
<dbReference type="InterPro" id="IPR029016">
    <property type="entry name" value="GAF-like_dom_sf"/>
</dbReference>
<organism evidence="6 7">
    <name type="scientific">Nocardia fusca</name>
    <dbReference type="NCBI Taxonomy" id="941183"/>
    <lineage>
        <taxon>Bacteria</taxon>
        <taxon>Bacillati</taxon>
        <taxon>Actinomycetota</taxon>
        <taxon>Actinomycetes</taxon>
        <taxon>Mycobacteriales</taxon>
        <taxon>Nocardiaceae</taxon>
        <taxon>Nocardia</taxon>
    </lineage>
</organism>
<dbReference type="InterPro" id="IPR036388">
    <property type="entry name" value="WH-like_DNA-bd_sf"/>
</dbReference>
<proteinExistence type="predicted"/>
<dbReference type="SUPFAM" id="SSF55781">
    <property type="entry name" value="GAF domain-like"/>
    <property type="match status" value="1"/>
</dbReference>
<feature type="domain" description="IclR-ED" evidence="5">
    <location>
        <begin position="69"/>
        <end position="226"/>
    </location>
</feature>
<evidence type="ECO:0000259" key="4">
    <source>
        <dbReference type="PROSITE" id="PS51077"/>
    </source>
</evidence>
<protein>
    <submittedName>
        <fullName evidence="6">Helix-turn-helix domain-containing protein</fullName>
    </submittedName>
</protein>
<dbReference type="Proteomes" id="UP001551658">
    <property type="component" value="Unassembled WGS sequence"/>
</dbReference>